<evidence type="ECO:0000313" key="2">
    <source>
        <dbReference type="EMBL" id="RZT02118.1"/>
    </source>
</evidence>
<organism evidence="2 3">
    <name type="scientific">Cuneatibacter caecimuris</name>
    <dbReference type="NCBI Taxonomy" id="1796618"/>
    <lineage>
        <taxon>Bacteria</taxon>
        <taxon>Bacillati</taxon>
        <taxon>Bacillota</taxon>
        <taxon>Clostridia</taxon>
        <taxon>Lachnospirales</taxon>
        <taxon>Lachnospiraceae</taxon>
        <taxon>Cuneatibacter</taxon>
    </lineage>
</organism>
<dbReference type="InterPro" id="IPR001387">
    <property type="entry name" value="Cro/C1-type_HTH"/>
</dbReference>
<accession>A0A4Q7PPY4</accession>
<dbReference type="InterPro" id="IPR010982">
    <property type="entry name" value="Lambda_DNA-bd_dom_sf"/>
</dbReference>
<name>A0A4Q7PPY4_9FIRM</name>
<dbReference type="SMART" id="SM00530">
    <property type="entry name" value="HTH_XRE"/>
    <property type="match status" value="1"/>
</dbReference>
<dbReference type="CDD" id="cd00093">
    <property type="entry name" value="HTH_XRE"/>
    <property type="match status" value="1"/>
</dbReference>
<reference evidence="2 3" key="1">
    <citation type="submission" date="2019-02" db="EMBL/GenBank/DDBJ databases">
        <title>Genomic Encyclopedia of Type Strains, Phase IV (KMG-IV): sequencing the most valuable type-strain genomes for metagenomic binning, comparative biology and taxonomic classification.</title>
        <authorList>
            <person name="Goeker M."/>
        </authorList>
    </citation>
    <scope>NUCLEOTIDE SEQUENCE [LARGE SCALE GENOMIC DNA]</scope>
    <source>
        <strain evidence="2 3">DSM 29486</strain>
    </source>
</reference>
<keyword evidence="3" id="KW-1185">Reference proteome</keyword>
<protein>
    <submittedName>
        <fullName evidence="2">DNA-binding XRE family transcriptional regulator</fullName>
    </submittedName>
</protein>
<dbReference type="RefSeq" id="WP_130432212.1">
    <property type="nucleotide sequence ID" value="NZ_SGXF01000001.1"/>
</dbReference>
<dbReference type="PROSITE" id="PS50943">
    <property type="entry name" value="HTH_CROC1"/>
    <property type="match status" value="1"/>
</dbReference>
<dbReference type="SUPFAM" id="SSF47413">
    <property type="entry name" value="lambda repressor-like DNA-binding domains"/>
    <property type="match status" value="1"/>
</dbReference>
<dbReference type="EMBL" id="SGXF01000001">
    <property type="protein sequence ID" value="RZT02118.1"/>
    <property type="molecule type" value="Genomic_DNA"/>
</dbReference>
<dbReference type="OrthoDB" id="2056588at2"/>
<evidence type="ECO:0000313" key="3">
    <source>
        <dbReference type="Proteomes" id="UP000292927"/>
    </source>
</evidence>
<dbReference type="Pfam" id="PF01381">
    <property type="entry name" value="HTH_3"/>
    <property type="match status" value="1"/>
</dbReference>
<comment type="caution">
    <text evidence="2">The sequence shown here is derived from an EMBL/GenBank/DDBJ whole genome shotgun (WGS) entry which is preliminary data.</text>
</comment>
<keyword evidence="2" id="KW-0238">DNA-binding</keyword>
<dbReference type="Gene3D" id="1.10.260.40">
    <property type="entry name" value="lambda repressor-like DNA-binding domains"/>
    <property type="match status" value="1"/>
</dbReference>
<dbReference type="AlphaFoldDB" id="A0A4Q7PPY4"/>
<evidence type="ECO:0000259" key="1">
    <source>
        <dbReference type="PROSITE" id="PS50943"/>
    </source>
</evidence>
<dbReference type="GO" id="GO:0003677">
    <property type="term" value="F:DNA binding"/>
    <property type="evidence" value="ECO:0007669"/>
    <property type="project" value="UniProtKB-KW"/>
</dbReference>
<sequence>MRINGAKLVYELAKKEMTQKQVAEICGVSRVTINNVRNGLKCSEELAGKLAKALGVEVTDILE</sequence>
<proteinExistence type="predicted"/>
<dbReference type="Proteomes" id="UP000292927">
    <property type="component" value="Unassembled WGS sequence"/>
</dbReference>
<feature type="domain" description="HTH cro/C1-type" evidence="1">
    <location>
        <begin position="8"/>
        <end position="61"/>
    </location>
</feature>
<gene>
    <name evidence="2" type="ORF">EV209_0223</name>
</gene>